<name>A0A9P8PL20_WICPI</name>
<dbReference type="GO" id="GO:0003723">
    <property type="term" value="F:RNA binding"/>
    <property type="evidence" value="ECO:0007669"/>
    <property type="project" value="TreeGrafter"/>
</dbReference>
<dbReference type="GO" id="GO:0035145">
    <property type="term" value="C:exon-exon junction complex"/>
    <property type="evidence" value="ECO:0007669"/>
    <property type="project" value="TreeGrafter"/>
</dbReference>
<keyword evidence="4" id="KW-1185">Reference proteome</keyword>
<dbReference type="SUPFAM" id="SSF101931">
    <property type="entry name" value="Pym (Within the bgcn gene intron protein, WIBG), N-terminal domain"/>
    <property type="match status" value="1"/>
</dbReference>
<dbReference type="GO" id="GO:0005737">
    <property type="term" value="C:cytoplasm"/>
    <property type="evidence" value="ECO:0007669"/>
    <property type="project" value="TreeGrafter"/>
</dbReference>
<feature type="region of interest" description="Disordered" evidence="1">
    <location>
        <begin position="1"/>
        <end position="199"/>
    </location>
</feature>
<dbReference type="SMART" id="SM01273">
    <property type="entry name" value="Mago-bind"/>
    <property type="match status" value="1"/>
</dbReference>
<evidence type="ECO:0000313" key="3">
    <source>
        <dbReference type="EMBL" id="KAH3673244.1"/>
    </source>
</evidence>
<feature type="domain" description="WIBG Mago-binding" evidence="2">
    <location>
        <begin position="18"/>
        <end position="44"/>
    </location>
</feature>
<dbReference type="GO" id="GO:1903259">
    <property type="term" value="P:exon-exon junction complex disassembly"/>
    <property type="evidence" value="ECO:0007669"/>
    <property type="project" value="InterPro"/>
</dbReference>
<feature type="compositionally biased region" description="Low complexity" evidence="1">
    <location>
        <begin position="83"/>
        <end position="98"/>
    </location>
</feature>
<feature type="compositionally biased region" description="Basic and acidic residues" evidence="1">
    <location>
        <begin position="186"/>
        <end position="199"/>
    </location>
</feature>
<gene>
    <name evidence="3" type="ORF">WICPIJ_009863</name>
</gene>
<dbReference type="PANTHER" id="PTHR22959:SF0">
    <property type="entry name" value="PARTNER OF Y14 AND MAGO"/>
    <property type="match status" value="1"/>
</dbReference>
<feature type="compositionally biased region" description="Basic residues" evidence="1">
    <location>
        <begin position="171"/>
        <end position="185"/>
    </location>
</feature>
<sequence length="199" mass="21789">MVHETEKTNSGIHTDSNGDRVIGGSLRADGSIRKVVKVREGYTPAEDIERYKPSRSRNKEDNNSISDDSTVSLGSGKPKSRFGGLNALLSANNESNGSRSSIRSNTKIQSTPKKDTLNLSHEIDSLTEGISSVKLEKKDQPKDQVGGSLQSRHQSTGTNKSSQNSDETHSTPKKSYKPPHQRKKKMSLEELNKSLGIKD</sequence>
<dbReference type="AlphaFoldDB" id="A0A9P8PL20"/>
<dbReference type="InterPro" id="IPR036348">
    <property type="entry name" value="WIBG_N_sf"/>
</dbReference>
<proteinExistence type="predicted"/>
<feature type="compositionally biased region" description="Polar residues" evidence="1">
    <location>
        <begin position="147"/>
        <end position="165"/>
    </location>
</feature>
<dbReference type="PANTHER" id="PTHR22959">
    <property type="entry name" value="PYM PROTEIN"/>
    <property type="match status" value="1"/>
</dbReference>
<comment type="caution">
    <text evidence="3">The sequence shown here is derived from an EMBL/GenBank/DDBJ whole genome shotgun (WGS) entry which is preliminary data.</text>
</comment>
<feature type="compositionally biased region" description="Basic and acidic residues" evidence="1">
    <location>
        <begin position="47"/>
        <end position="62"/>
    </location>
</feature>
<accession>A0A9P8PL20</accession>
<dbReference type="InterPro" id="IPR039333">
    <property type="entry name" value="PYM1"/>
</dbReference>
<reference evidence="3" key="1">
    <citation type="journal article" date="2021" name="Open Biol.">
        <title>Shared evolutionary footprints suggest mitochondrial oxidative damage underlies multiple complex I losses in fungi.</title>
        <authorList>
            <person name="Schikora-Tamarit M.A."/>
            <person name="Marcet-Houben M."/>
            <person name="Nosek J."/>
            <person name="Gabaldon T."/>
        </authorList>
    </citation>
    <scope>NUCLEOTIDE SEQUENCE</scope>
    <source>
        <strain evidence="3">CBS2887</strain>
    </source>
</reference>
<evidence type="ECO:0000313" key="4">
    <source>
        <dbReference type="Proteomes" id="UP000774326"/>
    </source>
</evidence>
<feature type="compositionally biased region" description="Polar residues" evidence="1">
    <location>
        <begin position="99"/>
        <end position="111"/>
    </location>
</feature>
<dbReference type="EMBL" id="JAEUBG010005684">
    <property type="protein sequence ID" value="KAH3673244.1"/>
    <property type="molecule type" value="Genomic_DNA"/>
</dbReference>
<dbReference type="Proteomes" id="UP000774326">
    <property type="component" value="Unassembled WGS sequence"/>
</dbReference>
<reference evidence="3" key="2">
    <citation type="submission" date="2021-01" db="EMBL/GenBank/DDBJ databases">
        <authorList>
            <person name="Schikora-Tamarit M.A."/>
        </authorList>
    </citation>
    <scope>NUCLEOTIDE SEQUENCE</scope>
    <source>
        <strain evidence="3">CBS2887</strain>
    </source>
</reference>
<protein>
    <recommendedName>
        <fullName evidence="2">WIBG Mago-binding domain-containing protein</fullName>
    </recommendedName>
</protein>
<organism evidence="3 4">
    <name type="scientific">Wickerhamomyces pijperi</name>
    <name type="common">Yeast</name>
    <name type="synonym">Pichia pijperi</name>
    <dbReference type="NCBI Taxonomy" id="599730"/>
    <lineage>
        <taxon>Eukaryota</taxon>
        <taxon>Fungi</taxon>
        <taxon>Dikarya</taxon>
        <taxon>Ascomycota</taxon>
        <taxon>Saccharomycotina</taxon>
        <taxon>Saccharomycetes</taxon>
        <taxon>Phaffomycetales</taxon>
        <taxon>Wickerhamomycetaceae</taxon>
        <taxon>Wickerhamomyces</taxon>
    </lineage>
</organism>
<feature type="compositionally biased region" description="Polar residues" evidence="1">
    <location>
        <begin position="63"/>
        <end position="73"/>
    </location>
</feature>
<evidence type="ECO:0000259" key="2">
    <source>
        <dbReference type="SMART" id="SM01273"/>
    </source>
</evidence>
<dbReference type="InterPro" id="IPR015362">
    <property type="entry name" value="WIBG_mago-bd"/>
</dbReference>
<feature type="compositionally biased region" description="Basic and acidic residues" evidence="1">
    <location>
        <begin position="112"/>
        <end position="124"/>
    </location>
</feature>
<dbReference type="OrthoDB" id="21625at2759"/>
<dbReference type="Pfam" id="PF09282">
    <property type="entry name" value="Mago-bind"/>
    <property type="match status" value="1"/>
</dbReference>
<evidence type="ECO:0000256" key="1">
    <source>
        <dbReference type="SAM" id="MobiDB-lite"/>
    </source>
</evidence>